<dbReference type="EC" id="1.4.3.-" evidence="4"/>
<dbReference type="EMBL" id="LAXI01000018">
    <property type="protein sequence ID" value="KRS15901.1"/>
    <property type="molecule type" value="Genomic_DNA"/>
</dbReference>
<evidence type="ECO:0000256" key="1">
    <source>
        <dbReference type="ARBA" id="ARBA00023002"/>
    </source>
</evidence>
<dbReference type="STRING" id="540747.SAMN04488031_114116"/>
<proteinExistence type="predicted"/>
<dbReference type="OrthoDB" id="9806601at2"/>
<reference evidence="4 6" key="2">
    <citation type="submission" date="2018-08" db="EMBL/GenBank/DDBJ databases">
        <title>Genetic Globetrotter - A new plasmid hitch-hiking vast phylogenetic and geographic distances.</title>
        <authorList>
            <person name="Vollmers J."/>
            <person name="Petersen J."/>
        </authorList>
    </citation>
    <scope>NUCLEOTIDE SEQUENCE [LARGE SCALE GENOMIC DNA]</scope>
    <source>
        <strain evidence="4 6">DSM 26383</strain>
    </source>
</reference>
<dbReference type="Proteomes" id="UP000051401">
    <property type="component" value="Unassembled WGS sequence"/>
</dbReference>
<dbReference type="AlphaFoldDB" id="A0A0T5P446"/>
<dbReference type="RefSeq" id="WP_057819486.1">
    <property type="nucleotide sequence ID" value="NZ_CP031598.1"/>
</dbReference>
<keyword evidence="1 4" id="KW-0560">Oxidoreductase</keyword>
<dbReference type="Gene3D" id="3.30.9.10">
    <property type="entry name" value="D-Amino Acid Oxidase, subunit A, domain 2"/>
    <property type="match status" value="1"/>
</dbReference>
<accession>A0A0T5P446</accession>
<dbReference type="Pfam" id="PF01266">
    <property type="entry name" value="DAO"/>
    <property type="match status" value="1"/>
</dbReference>
<dbReference type="Gene3D" id="3.50.50.60">
    <property type="entry name" value="FAD/NAD(P)-binding domain"/>
    <property type="match status" value="1"/>
</dbReference>
<dbReference type="PANTHER" id="PTHR13847">
    <property type="entry name" value="SARCOSINE DEHYDROGENASE-RELATED"/>
    <property type="match status" value="1"/>
</dbReference>
<dbReference type="EMBL" id="CP031598">
    <property type="protein sequence ID" value="QEW26368.1"/>
    <property type="molecule type" value="Genomic_DNA"/>
</dbReference>
<dbReference type="PATRIC" id="fig|540747.5.peg.2112"/>
<dbReference type="InterPro" id="IPR036188">
    <property type="entry name" value="FAD/NAD-bd_sf"/>
</dbReference>
<evidence type="ECO:0000259" key="2">
    <source>
        <dbReference type="Pfam" id="PF01266"/>
    </source>
</evidence>
<evidence type="ECO:0000313" key="4">
    <source>
        <dbReference type="EMBL" id="QEW26368.1"/>
    </source>
</evidence>
<feature type="domain" description="FAD dependent oxidoreductase" evidence="2">
    <location>
        <begin position="32"/>
        <end position="385"/>
    </location>
</feature>
<organism evidence="3 5">
    <name type="scientific">Roseovarius indicus</name>
    <dbReference type="NCBI Taxonomy" id="540747"/>
    <lineage>
        <taxon>Bacteria</taxon>
        <taxon>Pseudomonadati</taxon>
        <taxon>Pseudomonadota</taxon>
        <taxon>Alphaproteobacteria</taxon>
        <taxon>Rhodobacterales</taxon>
        <taxon>Roseobacteraceae</taxon>
        <taxon>Roseovarius</taxon>
    </lineage>
</organism>
<evidence type="ECO:0000313" key="3">
    <source>
        <dbReference type="EMBL" id="KRS15901.1"/>
    </source>
</evidence>
<dbReference type="Proteomes" id="UP000325785">
    <property type="component" value="Chromosome"/>
</dbReference>
<dbReference type="KEGG" id="rid:RIdsm_02167"/>
<reference evidence="3 5" key="1">
    <citation type="submission" date="2015-04" db="EMBL/GenBank/DDBJ databases">
        <title>The draft genome sequence of Roseovarius indicus B108T.</title>
        <authorList>
            <person name="Li G."/>
            <person name="Lai Q."/>
            <person name="Shao Z."/>
            <person name="Yan P."/>
        </authorList>
    </citation>
    <scope>NUCLEOTIDE SEQUENCE [LARGE SCALE GENOMIC DNA]</scope>
    <source>
        <strain evidence="3 5">B108</strain>
    </source>
</reference>
<sequence length="435" mass="48041">MQWNDESEPGTPYWWSVLKNDPADDPLPQDCDVLVIGAGFAGLSAAIASHDCGASVVVVDKDEPGQGASTRNGGMFGAHPRLGWKALSDKFGPKVADALFAEAKPALEWAKGLIDREGIDCDLQQTGRIQLAWTRQHFENQKTLARHVSEKSDVDVSIVERDGLGQEIETPRYFGGLVFPEHCGLHPAKYHQGLREAVTRRGITLTGNAEVTSLERAGNRFSVTTPKGTVRAEKVILCTNGYTTPLFRWHVARVFPLPSYLIATEELPANLLGHLAPGRRMMVETRARHSYFRLSPDGKRVLWGGRASMRDVPVNEAAKRLRETMLSVWPDLADARISHAWWGNTGFSFNHMPHVGEDRGLHYAMGFSGSGTVMAPYLGAKAAYRALGDPRGATAYADTVLRRDALHPFAKPHFLKAADIWYRQVVDRVENAKAR</sequence>
<name>A0A0T5P446_9RHOB</name>
<evidence type="ECO:0000313" key="5">
    <source>
        <dbReference type="Proteomes" id="UP000051401"/>
    </source>
</evidence>
<keyword evidence="5" id="KW-1185">Reference proteome</keyword>
<dbReference type="InterPro" id="IPR006076">
    <property type="entry name" value="FAD-dep_OxRdtase"/>
</dbReference>
<dbReference type="SUPFAM" id="SSF51905">
    <property type="entry name" value="FAD/NAD(P)-binding domain"/>
    <property type="match status" value="1"/>
</dbReference>
<gene>
    <name evidence="4" type="primary">puuB_6</name>
    <name evidence="4" type="ORF">RIdsm_02167</name>
    <name evidence="3" type="ORF">XM52_21690</name>
</gene>
<dbReference type="GO" id="GO:0005737">
    <property type="term" value="C:cytoplasm"/>
    <property type="evidence" value="ECO:0007669"/>
    <property type="project" value="TreeGrafter"/>
</dbReference>
<dbReference type="PANTHER" id="PTHR13847:SF281">
    <property type="entry name" value="FAD DEPENDENT OXIDOREDUCTASE DOMAIN-CONTAINING PROTEIN"/>
    <property type="match status" value="1"/>
</dbReference>
<evidence type="ECO:0000313" key="6">
    <source>
        <dbReference type="Proteomes" id="UP000325785"/>
    </source>
</evidence>
<protein>
    <submittedName>
        <fullName evidence="4">Gamma-glutamylputrescine oxidoreductase</fullName>
        <ecNumber evidence="4">1.4.3.-</ecNumber>
    </submittedName>
</protein>
<dbReference type="GO" id="GO:0016491">
    <property type="term" value="F:oxidoreductase activity"/>
    <property type="evidence" value="ECO:0007669"/>
    <property type="project" value="UniProtKB-KW"/>
</dbReference>